<name>A0A8H7W6J7_9HELO</name>
<sequence>MENTNGVFPVPNSTLPYWRSELHEIDSIRTSEKLPEECDIIIIGAGLSGVSTAYHLLDGNPSPPSVVLLEARKICSGATGRNGGLVTRSWGTVGSMSKQYGPETMKELSSFVIDQIYAMKATVDKEELDCDALLTRYMETYLVQSEADQAKQVFDEQLAAGYDYVEDVNYIKPAVVENISGIKGAKAGITLTSLQLWPYKFVTGLLAILLDRRSINVQTRTPVTSISTFQDGISAVKTPRGSIRAKKVVFATNGYTVGIVPKYAKKIVPWKTTCSHISTPTDTRYLPPHLNHTYGLNFADGSRDYIIPRPDGGVICGGAKSTYFHDRKSWENNWDDSTLLEPARAHFESVLQDNFRGWESSGAAVDYLWTGIIGHTADGFPHCGKVPGQENHFILAGYNGGGMALIFLTAKGIAKMIRDGIPYEESGIPSFFKTTEERLAKDAFPA</sequence>
<protein>
    <recommendedName>
        <fullName evidence="1">FAD dependent oxidoreductase domain-containing protein</fullName>
    </recommendedName>
</protein>
<organism evidence="2 3">
    <name type="scientific">Cadophora malorum</name>
    <dbReference type="NCBI Taxonomy" id="108018"/>
    <lineage>
        <taxon>Eukaryota</taxon>
        <taxon>Fungi</taxon>
        <taxon>Dikarya</taxon>
        <taxon>Ascomycota</taxon>
        <taxon>Pezizomycotina</taxon>
        <taxon>Leotiomycetes</taxon>
        <taxon>Helotiales</taxon>
        <taxon>Ploettnerulaceae</taxon>
        <taxon>Cadophora</taxon>
    </lineage>
</organism>
<dbReference type="EMBL" id="JAFJYH010000105">
    <property type="protein sequence ID" value="KAG4419441.1"/>
    <property type="molecule type" value="Genomic_DNA"/>
</dbReference>
<dbReference type="InterPro" id="IPR036188">
    <property type="entry name" value="FAD/NAD-bd_sf"/>
</dbReference>
<dbReference type="GO" id="GO:0005737">
    <property type="term" value="C:cytoplasm"/>
    <property type="evidence" value="ECO:0007669"/>
    <property type="project" value="TreeGrafter"/>
</dbReference>
<dbReference type="Proteomes" id="UP000664132">
    <property type="component" value="Unassembled WGS sequence"/>
</dbReference>
<dbReference type="PANTHER" id="PTHR13847">
    <property type="entry name" value="SARCOSINE DEHYDROGENASE-RELATED"/>
    <property type="match status" value="1"/>
</dbReference>
<feature type="domain" description="FAD dependent oxidoreductase" evidence="1">
    <location>
        <begin position="39"/>
        <end position="415"/>
    </location>
</feature>
<dbReference type="InterPro" id="IPR006076">
    <property type="entry name" value="FAD-dep_OxRdtase"/>
</dbReference>
<proteinExistence type="predicted"/>
<dbReference type="Gene3D" id="3.50.50.60">
    <property type="entry name" value="FAD/NAD(P)-binding domain"/>
    <property type="match status" value="1"/>
</dbReference>
<gene>
    <name evidence="2" type="ORF">IFR04_007398</name>
</gene>
<dbReference type="OrthoDB" id="429143at2759"/>
<reference evidence="2" key="1">
    <citation type="submission" date="2021-02" db="EMBL/GenBank/DDBJ databases">
        <title>Genome sequence Cadophora malorum strain M34.</title>
        <authorList>
            <person name="Stefanovic E."/>
            <person name="Vu D."/>
            <person name="Scully C."/>
            <person name="Dijksterhuis J."/>
            <person name="Roader J."/>
            <person name="Houbraken J."/>
        </authorList>
    </citation>
    <scope>NUCLEOTIDE SEQUENCE</scope>
    <source>
        <strain evidence="2">M34</strain>
    </source>
</reference>
<dbReference type="SUPFAM" id="SSF51905">
    <property type="entry name" value="FAD/NAD(P)-binding domain"/>
    <property type="match status" value="1"/>
</dbReference>
<evidence type="ECO:0000259" key="1">
    <source>
        <dbReference type="Pfam" id="PF01266"/>
    </source>
</evidence>
<evidence type="ECO:0000313" key="3">
    <source>
        <dbReference type="Proteomes" id="UP000664132"/>
    </source>
</evidence>
<dbReference type="AlphaFoldDB" id="A0A8H7W6J7"/>
<dbReference type="Gene3D" id="3.30.9.10">
    <property type="entry name" value="D-Amino Acid Oxidase, subunit A, domain 2"/>
    <property type="match status" value="1"/>
</dbReference>
<accession>A0A8H7W6J7</accession>
<dbReference type="PANTHER" id="PTHR13847:SF279">
    <property type="entry name" value="FAD DEPENDENT OXIDOREDUCTASE DOMAIN-CONTAINING PROTEIN-RELATED"/>
    <property type="match status" value="1"/>
</dbReference>
<evidence type="ECO:0000313" key="2">
    <source>
        <dbReference type="EMBL" id="KAG4419441.1"/>
    </source>
</evidence>
<dbReference type="Pfam" id="PF01266">
    <property type="entry name" value="DAO"/>
    <property type="match status" value="1"/>
</dbReference>
<comment type="caution">
    <text evidence="2">The sequence shown here is derived from an EMBL/GenBank/DDBJ whole genome shotgun (WGS) entry which is preliminary data.</text>
</comment>
<keyword evidence="3" id="KW-1185">Reference proteome</keyword>